<dbReference type="OrthoDB" id="1938156at2759"/>
<evidence type="ECO:0000256" key="1">
    <source>
        <dbReference type="ARBA" id="ARBA00004115"/>
    </source>
</evidence>
<dbReference type="GO" id="GO:0051082">
    <property type="term" value="F:unfolded protein binding"/>
    <property type="evidence" value="ECO:0007669"/>
    <property type="project" value="InterPro"/>
</dbReference>
<feature type="transmembrane region" description="Helical" evidence="9">
    <location>
        <begin position="498"/>
        <end position="527"/>
    </location>
</feature>
<feature type="chain" id="PRO_5009027763" description="Calnexin" evidence="9">
    <location>
        <begin position="23"/>
        <end position="564"/>
    </location>
</feature>
<dbReference type="GO" id="GO:0036503">
    <property type="term" value="P:ERAD pathway"/>
    <property type="evidence" value="ECO:0007669"/>
    <property type="project" value="TreeGrafter"/>
</dbReference>
<dbReference type="Proteomes" id="UP000094801">
    <property type="component" value="Unassembled WGS sequence"/>
</dbReference>
<dbReference type="PANTHER" id="PTHR11073">
    <property type="entry name" value="CALRETICULIN AND CALNEXIN"/>
    <property type="match status" value="1"/>
</dbReference>
<dbReference type="GO" id="GO:0005789">
    <property type="term" value="C:endoplasmic reticulum membrane"/>
    <property type="evidence" value="ECO:0007669"/>
    <property type="project" value="UniProtKB-SubCell"/>
</dbReference>
<evidence type="ECO:0008006" key="12">
    <source>
        <dbReference type="Google" id="ProtNLM"/>
    </source>
</evidence>
<dbReference type="SUPFAM" id="SSF49899">
    <property type="entry name" value="Concanavalin A-like lectins/glucanases"/>
    <property type="match status" value="2"/>
</dbReference>
<dbReference type="FunFam" id="2.10.250.10:FF:000001">
    <property type="entry name" value="Calnexin homolog"/>
    <property type="match status" value="1"/>
</dbReference>
<accession>A0A1E4SWV8</accession>
<dbReference type="InterPro" id="IPR018124">
    <property type="entry name" value="Calret/calnex_CS"/>
</dbReference>
<dbReference type="InterPro" id="IPR013320">
    <property type="entry name" value="ConA-like_dom_sf"/>
</dbReference>
<dbReference type="Gene3D" id="2.10.250.10">
    <property type="entry name" value="Calreticulin/calnexin, P domain"/>
    <property type="match status" value="1"/>
</dbReference>
<dbReference type="Gene3D" id="2.60.120.200">
    <property type="match status" value="1"/>
</dbReference>
<dbReference type="STRING" id="983967.A0A1E4SWV8"/>
<keyword evidence="11" id="KW-1185">Reference proteome</keyword>
<dbReference type="GO" id="GO:0006457">
    <property type="term" value="P:protein folding"/>
    <property type="evidence" value="ECO:0007669"/>
    <property type="project" value="InterPro"/>
</dbReference>
<evidence type="ECO:0000256" key="6">
    <source>
        <dbReference type="ARBA" id="ARBA00023136"/>
    </source>
</evidence>
<comment type="subcellular location">
    <subcellularLocation>
        <location evidence="1">Endoplasmic reticulum membrane</location>
        <topology evidence="1">Single-pass type I membrane protein</topology>
    </subcellularLocation>
</comment>
<keyword evidence="8" id="KW-1015">Disulfide bond</keyword>
<keyword evidence="4 9" id="KW-0256">Endoplasmic reticulum</keyword>
<dbReference type="PROSITE" id="PS00804">
    <property type="entry name" value="CALRETICULIN_2"/>
    <property type="match status" value="1"/>
</dbReference>
<evidence type="ECO:0000256" key="4">
    <source>
        <dbReference type="ARBA" id="ARBA00022824"/>
    </source>
</evidence>
<reference evidence="11" key="1">
    <citation type="submission" date="2016-04" db="EMBL/GenBank/DDBJ databases">
        <title>Comparative genomics of biotechnologically important yeasts.</title>
        <authorList>
            <consortium name="DOE Joint Genome Institute"/>
            <person name="Riley R."/>
            <person name="Haridas S."/>
            <person name="Wolfe K.H."/>
            <person name="Lopes M.R."/>
            <person name="Hittinger C.T."/>
            <person name="Goker M."/>
            <person name="Salamov A."/>
            <person name="Wisecaver J."/>
            <person name="Long T.M."/>
            <person name="Aerts A.L."/>
            <person name="Barry K."/>
            <person name="Choi C."/>
            <person name="Clum A."/>
            <person name="Coughlan A.Y."/>
            <person name="Deshpande S."/>
            <person name="Douglass A.P."/>
            <person name="Hanson S.J."/>
            <person name="Klenk H.-P."/>
            <person name="Labutti K."/>
            <person name="Lapidus A."/>
            <person name="Lindquist E."/>
            <person name="Lipzen A."/>
            <person name="Meier-Kolthoff J.P."/>
            <person name="Ohm R.A."/>
            <person name="Otillar R.P."/>
            <person name="Pangilinan J."/>
            <person name="Peng Y."/>
            <person name="Rokas A."/>
            <person name="Rosa C.A."/>
            <person name="Scheuner C."/>
            <person name="Sibirny A.A."/>
            <person name="Slot J.C."/>
            <person name="Stielow J.B."/>
            <person name="Sun H."/>
            <person name="Kurtzman C.P."/>
            <person name="Blackwell M."/>
            <person name="Grigoriev I.V."/>
            <person name="Jeffries T.W."/>
        </authorList>
    </citation>
    <scope>NUCLEOTIDE SEQUENCE [LARGE SCALE GENOMIC DNA]</scope>
    <source>
        <strain evidence="11">NRRL YB-2248</strain>
    </source>
</reference>
<dbReference type="FunFam" id="2.60.120.200:FF:000011">
    <property type="entry name" value="Probable calnexin"/>
    <property type="match status" value="1"/>
</dbReference>
<dbReference type="AlphaFoldDB" id="A0A1E4SWV8"/>
<keyword evidence="3 9" id="KW-0812">Transmembrane</keyword>
<keyword evidence="5 9" id="KW-1133">Transmembrane helix</keyword>
<evidence type="ECO:0000256" key="9">
    <source>
        <dbReference type="RuleBase" id="RU362126"/>
    </source>
</evidence>
<feature type="disulfide bond" evidence="8">
    <location>
        <begin position="132"/>
        <end position="167"/>
    </location>
</feature>
<evidence type="ECO:0000256" key="2">
    <source>
        <dbReference type="ARBA" id="ARBA00010983"/>
    </source>
</evidence>
<dbReference type="InterPro" id="IPR009033">
    <property type="entry name" value="Calreticulin/calnexin_P_dom_sf"/>
</dbReference>
<keyword evidence="6 9" id="KW-0472">Membrane</keyword>
<keyword evidence="7 9" id="KW-0143">Chaperone</keyword>
<dbReference type="PANTHER" id="PTHR11073:SF1">
    <property type="entry name" value="CALNEXIN 14D-RELATED"/>
    <property type="match status" value="1"/>
</dbReference>
<organism evidence="10 11">
    <name type="scientific">[Candida] arabinofermentans NRRL YB-2248</name>
    <dbReference type="NCBI Taxonomy" id="983967"/>
    <lineage>
        <taxon>Eukaryota</taxon>
        <taxon>Fungi</taxon>
        <taxon>Dikarya</taxon>
        <taxon>Ascomycota</taxon>
        <taxon>Saccharomycotina</taxon>
        <taxon>Pichiomycetes</taxon>
        <taxon>Pichiales</taxon>
        <taxon>Pichiaceae</taxon>
        <taxon>Ogataea</taxon>
        <taxon>Ogataea/Candida clade</taxon>
    </lineage>
</organism>
<evidence type="ECO:0000313" key="11">
    <source>
        <dbReference type="Proteomes" id="UP000094801"/>
    </source>
</evidence>
<evidence type="ECO:0000256" key="3">
    <source>
        <dbReference type="ARBA" id="ARBA00022692"/>
    </source>
</evidence>
<name>A0A1E4SWV8_9ASCO</name>
<keyword evidence="9" id="KW-0732">Signal</keyword>
<dbReference type="SUPFAM" id="SSF63887">
    <property type="entry name" value="P-domain of calnexin/calreticulin"/>
    <property type="match status" value="1"/>
</dbReference>
<gene>
    <name evidence="10" type="ORF">CANARDRAFT_236811</name>
</gene>
<dbReference type="PROSITE" id="PS00803">
    <property type="entry name" value="CALRETICULIN_1"/>
    <property type="match status" value="1"/>
</dbReference>
<comment type="similarity">
    <text evidence="2 9">Belongs to the calreticulin family.</text>
</comment>
<dbReference type="GO" id="GO:0005509">
    <property type="term" value="F:calcium ion binding"/>
    <property type="evidence" value="ECO:0007669"/>
    <property type="project" value="InterPro"/>
</dbReference>
<protein>
    <recommendedName>
        <fullName evidence="12">Calnexin</fullName>
    </recommendedName>
</protein>
<evidence type="ECO:0000313" key="10">
    <source>
        <dbReference type="EMBL" id="ODV83995.1"/>
    </source>
</evidence>
<dbReference type="InterPro" id="IPR001580">
    <property type="entry name" value="Calret/calnex"/>
</dbReference>
<evidence type="ECO:0000256" key="5">
    <source>
        <dbReference type="ARBA" id="ARBA00022989"/>
    </source>
</evidence>
<dbReference type="PRINTS" id="PR00626">
    <property type="entry name" value="CALRETICULIN"/>
</dbReference>
<evidence type="ECO:0000256" key="7">
    <source>
        <dbReference type="ARBA" id="ARBA00023186"/>
    </source>
</evidence>
<feature type="signal peptide" evidence="9">
    <location>
        <begin position="1"/>
        <end position="22"/>
    </location>
</feature>
<proteinExistence type="inferred from homology"/>
<sequence>MRFLKASSAAAIASSLAIAVNADTEIEHPNFEQFTKQLSSDSFFEQFNESSLSTRWKISHATKKDTEEFVYNGEWSIEESEINPGFKNDLGLVVKSEAAHHAIYAPLPSIFNNTDNTLVLQYEVKLQNGLNCGGAYIKLLSFEGGPDDSNEFNNDTPYQIMFGPDKCGMTNKVHFIIKRLNPITGEYEEKHLQTPPMSRIVKTSSLYTLIIKPNQDFEIRINGQVAKAGSLLDPHYFKMDPPLEIEDPNDFKPDDWIDDEFIPDLNAVKPDDWDESEPIMIDDPNAIKPSNWDENASELISDPNAIKPIYWDDEEDGEWTAPKILNPECENHGCGPWLPPRIKNPKYKGKWTPPLIENPEYKGEWQRNKIPNPNYYHDSNPSNLESIGSIGFELWTMTNSILFDNIYLGHSIKEAEEIGNLTFIPKLELEELESSSTMPKPKFEPESPPSSLSEISAFNEIYEQVQEAFELFLESAYDFINCFKNDPLNTLINRPGEAFFYIVVFVCSFIIGFGIWAVIISLIVGFGPSTPEVETEKEEEIVELIEESNTATESKINETEAIKR</sequence>
<dbReference type="EMBL" id="KV453859">
    <property type="protein sequence ID" value="ODV83995.1"/>
    <property type="molecule type" value="Genomic_DNA"/>
</dbReference>
<dbReference type="Pfam" id="PF00262">
    <property type="entry name" value="Calreticulin"/>
    <property type="match status" value="1"/>
</dbReference>
<evidence type="ECO:0000256" key="8">
    <source>
        <dbReference type="PIRSR" id="PIRSR601580-3"/>
    </source>
</evidence>